<gene>
    <name evidence="1" type="ORF">XBKB1_1080012</name>
</gene>
<dbReference type="Proteomes" id="UP000028493">
    <property type="component" value="Unassembled WGS sequence"/>
</dbReference>
<dbReference type="HOGENOM" id="CLU_2511900_0_0_6"/>
<organism evidence="1">
    <name type="scientific">Xenorhabdus bovienii str. kraussei Becker Underwood</name>
    <dbReference type="NCBI Taxonomy" id="1398204"/>
    <lineage>
        <taxon>Bacteria</taxon>
        <taxon>Pseudomonadati</taxon>
        <taxon>Pseudomonadota</taxon>
        <taxon>Gammaproteobacteria</taxon>
        <taxon>Enterobacterales</taxon>
        <taxon>Morganellaceae</taxon>
        <taxon>Xenorhabdus</taxon>
    </lineage>
</organism>
<dbReference type="EMBL" id="CBSZ010000011">
    <property type="protein sequence ID" value="CDH22329.1"/>
    <property type="molecule type" value="Genomic_DNA"/>
</dbReference>
<dbReference type="AlphaFoldDB" id="A0A077PQY7"/>
<protein>
    <submittedName>
        <fullName evidence="1">Uncharacterized protein</fullName>
    </submittedName>
</protein>
<accession>A0A077PQY7</accession>
<sequence>MVFSLSHLKMFNFNTNSKGYGDCLFYENKKTDNIKEFSLWLNYFVKITKNERFFKKINGTGSALRIHIPYQKVGRKIWNLFNLLR</sequence>
<comment type="caution">
    <text evidence="1">The sequence shown here is derived from an EMBL/GenBank/DDBJ whole genome shotgun (WGS) entry which is preliminary data.</text>
</comment>
<name>A0A077PQY7_XENBV</name>
<evidence type="ECO:0000313" key="1">
    <source>
        <dbReference type="EMBL" id="CDH22329.1"/>
    </source>
</evidence>
<reference evidence="1" key="1">
    <citation type="submission" date="2013-07" db="EMBL/GenBank/DDBJ databases">
        <title>Sub-species coevolution in mutualistic symbiosis.</title>
        <authorList>
            <person name="Murfin K."/>
            <person name="Klassen J."/>
            <person name="Lee M."/>
            <person name="Forst S."/>
            <person name="Stock P."/>
            <person name="Goodrich-Blair H."/>
        </authorList>
    </citation>
    <scope>NUCLEOTIDE SEQUENCE [LARGE SCALE GENOMIC DNA]</scope>
    <source>
        <strain evidence="1">Kraussei Becker Underwood</strain>
    </source>
</reference>
<proteinExistence type="predicted"/>